<name>A0A0E0UUP4_LISMM</name>
<dbReference type="HOGENOM" id="CLU_059557_0_0_9"/>
<keyword evidence="1" id="KW-0479">Metal-binding</keyword>
<dbReference type="PANTHER" id="PTHR43279">
    <property type="entry name" value="CATECHOL-2,3-DIOXYGENASE"/>
    <property type="match status" value="1"/>
</dbReference>
<dbReference type="PATRIC" id="fig|1030009.3.peg.665"/>
<dbReference type="RefSeq" id="WP_012581804.1">
    <property type="nucleotide sequence ID" value="NC_017537.1"/>
</dbReference>
<dbReference type="PANTHER" id="PTHR43279:SF1">
    <property type="entry name" value="CATECHOL-2,3-DIOXYGENASE"/>
    <property type="match status" value="1"/>
</dbReference>
<reference evidence="3 4" key="1">
    <citation type="journal article" date="2011" name="J. Bacteriol.">
        <title>Genome sequence of the nonpathogenic Listeria monocytogenes serovar 4a strain M7.</title>
        <authorList>
            <person name="Chen J."/>
            <person name="Xia Y."/>
            <person name="Cheng C."/>
            <person name="Fang C."/>
            <person name="Shan Y."/>
            <person name="Jin G."/>
            <person name="Fang W."/>
        </authorList>
    </citation>
    <scope>NUCLEOTIDE SEQUENCE [LARGE SCALE GENOMIC DNA]</scope>
    <source>
        <strain evidence="3 4">M7</strain>
    </source>
</reference>
<organism evidence="3 4">
    <name type="scientific">Listeria monocytogenes serotype 4a (strain M7)</name>
    <dbReference type="NCBI Taxonomy" id="1030009"/>
    <lineage>
        <taxon>Bacteria</taxon>
        <taxon>Bacillati</taxon>
        <taxon>Bacillota</taxon>
        <taxon>Bacilli</taxon>
        <taxon>Bacillales</taxon>
        <taxon>Listeriaceae</taxon>
        <taxon>Listeria</taxon>
    </lineage>
</organism>
<dbReference type="SUPFAM" id="SSF54593">
    <property type="entry name" value="Glyoxalase/Bleomycin resistance protein/Dihydroxybiphenyl dioxygenase"/>
    <property type="match status" value="2"/>
</dbReference>
<dbReference type="InterPro" id="IPR029068">
    <property type="entry name" value="Glyas_Bleomycin-R_OHBP_Dase"/>
</dbReference>
<dbReference type="InterPro" id="IPR004360">
    <property type="entry name" value="Glyas_Fos-R_dOase_dom"/>
</dbReference>
<protein>
    <submittedName>
        <fullName evidence="3">Putative glyoxylase family protein</fullName>
    </submittedName>
</protein>
<feature type="domain" description="VOC" evidence="2">
    <location>
        <begin position="170"/>
        <end position="279"/>
    </location>
</feature>
<dbReference type="PROSITE" id="PS51819">
    <property type="entry name" value="VOC"/>
    <property type="match status" value="2"/>
</dbReference>
<proteinExistence type="predicted"/>
<dbReference type="CDD" id="cd16359">
    <property type="entry name" value="VOC_BsCatE_like_C"/>
    <property type="match status" value="1"/>
</dbReference>
<evidence type="ECO:0000313" key="3">
    <source>
        <dbReference type="EMBL" id="AEH91680.1"/>
    </source>
</evidence>
<feature type="domain" description="VOC" evidence="2">
    <location>
        <begin position="9"/>
        <end position="127"/>
    </location>
</feature>
<evidence type="ECO:0000256" key="1">
    <source>
        <dbReference type="ARBA" id="ARBA00022723"/>
    </source>
</evidence>
<dbReference type="AlphaFoldDB" id="A0A0E0UUP4"/>
<evidence type="ECO:0000259" key="2">
    <source>
        <dbReference type="PROSITE" id="PS51819"/>
    </source>
</evidence>
<dbReference type="InterPro" id="IPR037523">
    <property type="entry name" value="VOC_core"/>
</dbReference>
<gene>
    <name evidence="3" type="ordered locus">LMM7_0675</name>
</gene>
<dbReference type="KEGG" id="lmq:LMM7_0675"/>
<sequence length="279" mass="30759">MVEISEELRLGEVVLNVGHLKEMAGFYQEVIGLKLLEENERMVRLGVSGSDEALLVLKKIDNAVVPEVPRIGLFHTAFLLPTRESLADVLLHLAKSGYPIDGAGDHAYSEALYLHDIEGNGIEIYADRPKAEWMRDGDGNLPMVTEQVDVDSLLQIATGEPFTGMPNGTIIGHVHLQVADADKAEQFYKEALGMNLTTAIPTARFFAAGDYHHHIGSNVWAGRNLENRGENETGLGWFTIITPDKEAITANLEQQGYDVKRIENTISVTDSNGIKIHFK</sequence>
<evidence type="ECO:0000313" key="4">
    <source>
        <dbReference type="Proteomes" id="UP000000486"/>
    </source>
</evidence>
<dbReference type="Pfam" id="PF00903">
    <property type="entry name" value="Glyoxalase"/>
    <property type="match status" value="2"/>
</dbReference>
<accession>A0A0E0UUP4</accession>
<dbReference type="InterPro" id="IPR018146">
    <property type="entry name" value="Glyoxalase_1_CS"/>
</dbReference>
<dbReference type="GO" id="GO:0004462">
    <property type="term" value="F:lactoylglutathione lyase activity"/>
    <property type="evidence" value="ECO:0007669"/>
    <property type="project" value="InterPro"/>
</dbReference>
<dbReference type="PROSITE" id="PS00934">
    <property type="entry name" value="GLYOXALASE_I_1"/>
    <property type="match status" value="1"/>
</dbReference>
<dbReference type="Gene3D" id="3.10.180.10">
    <property type="entry name" value="2,3-Dihydroxybiphenyl 1,2-Dioxygenase, domain 1"/>
    <property type="match status" value="2"/>
</dbReference>
<dbReference type="Proteomes" id="UP000000486">
    <property type="component" value="Chromosome"/>
</dbReference>
<dbReference type="GO" id="GO:0046872">
    <property type="term" value="F:metal ion binding"/>
    <property type="evidence" value="ECO:0007669"/>
    <property type="project" value="UniProtKB-KW"/>
</dbReference>
<dbReference type="EMBL" id="CP002816">
    <property type="protein sequence ID" value="AEH91680.1"/>
    <property type="molecule type" value="Genomic_DNA"/>
</dbReference>